<dbReference type="EMBL" id="JAUSWJ010000001">
    <property type="protein sequence ID" value="MDQ0518145.1"/>
    <property type="molecule type" value="Genomic_DNA"/>
</dbReference>
<name>A0ABU0MBF3_9HYPH</name>
<keyword evidence="1" id="KW-0472">Membrane</keyword>
<proteinExistence type="predicted"/>
<gene>
    <name evidence="3" type="ORF">QO015_003758</name>
</gene>
<organism evidence="3 4">
    <name type="scientific">Kaistia geumhonensis</name>
    <dbReference type="NCBI Taxonomy" id="410839"/>
    <lineage>
        <taxon>Bacteria</taxon>
        <taxon>Pseudomonadati</taxon>
        <taxon>Pseudomonadota</taxon>
        <taxon>Alphaproteobacteria</taxon>
        <taxon>Hyphomicrobiales</taxon>
        <taxon>Kaistiaceae</taxon>
        <taxon>Kaistia</taxon>
    </lineage>
</organism>
<sequence length="116" mass="11357">MDRILLFAAGLAGAAGVALAAAGAHIAGAERLATAGQIAMAQAPALLALGLHGRAASRPMLLAGFVIAAGLLVFAGALAFHDLSGSAALAFAAPWGGTAMIFGWLALGLAAIIRKR</sequence>
<dbReference type="RefSeq" id="WP_266283560.1">
    <property type="nucleotide sequence ID" value="NZ_JAPKNF010000003.1"/>
</dbReference>
<comment type="caution">
    <text evidence="3">The sequence shown here is derived from an EMBL/GenBank/DDBJ whole genome shotgun (WGS) entry which is preliminary data.</text>
</comment>
<evidence type="ECO:0000313" key="4">
    <source>
        <dbReference type="Proteomes" id="UP001223743"/>
    </source>
</evidence>
<feature type="signal peptide" evidence="2">
    <location>
        <begin position="1"/>
        <end position="20"/>
    </location>
</feature>
<evidence type="ECO:0000313" key="3">
    <source>
        <dbReference type="EMBL" id="MDQ0518145.1"/>
    </source>
</evidence>
<keyword evidence="2" id="KW-0732">Signal</keyword>
<protein>
    <submittedName>
        <fullName evidence="3">Uncharacterized membrane protein YgdD (TMEM256/DUF423 family)</fullName>
    </submittedName>
</protein>
<keyword evidence="1" id="KW-0812">Transmembrane</keyword>
<dbReference type="Pfam" id="PF04241">
    <property type="entry name" value="DUF423"/>
    <property type="match status" value="1"/>
</dbReference>
<feature type="transmembrane region" description="Helical" evidence="1">
    <location>
        <begin position="60"/>
        <end position="80"/>
    </location>
</feature>
<feature type="transmembrane region" description="Helical" evidence="1">
    <location>
        <begin position="36"/>
        <end position="53"/>
    </location>
</feature>
<dbReference type="Proteomes" id="UP001223743">
    <property type="component" value="Unassembled WGS sequence"/>
</dbReference>
<keyword evidence="1" id="KW-1133">Transmembrane helix</keyword>
<feature type="transmembrane region" description="Helical" evidence="1">
    <location>
        <begin position="92"/>
        <end position="113"/>
    </location>
</feature>
<reference evidence="3 4" key="1">
    <citation type="submission" date="2023-07" db="EMBL/GenBank/DDBJ databases">
        <title>Genomic Encyclopedia of Type Strains, Phase IV (KMG-IV): sequencing the most valuable type-strain genomes for metagenomic binning, comparative biology and taxonomic classification.</title>
        <authorList>
            <person name="Goeker M."/>
        </authorList>
    </citation>
    <scope>NUCLEOTIDE SEQUENCE [LARGE SCALE GENOMIC DNA]</scope>
    <source>
        <strain evidence="3 4">B1-1</strain>
    </source>
</reference>
<keyword evidence="4" id="KW-1185">Reference proteome</keyword>
<dbReference type="InterPro" id="IPR006696">
    <property type="entry name" value="DUF423"/>
</dbReference>
<accession>A0ABU0MBF3</accession>
<evidence type="ECO:0000256" key="2">
    <source>
        <dbReference type="SAM" id="SignalP"/>
    </source>
</evidence>
<feature type="chain" id="PRO_5046391921" evidence="2">
    <location>
        <begin position="21"/>
        <end position="116"/>
    </location>
</feature>
<evidence type="ECO:0000256" key="1">
    <source>
        <dbReference type="SAM" id="Phobius"/>
    </source>
</evidence>